<feature type="non-terminal residue" evidence="2">
    <location>
        <position position="1"/>
    </location>
</feature>
<dbReference type="Gene3D" id="2.60.40.1140">
    <property type="entry name" value="Collagen-binding surface protein Cna, B-type domain"/>
    <property type="match status" value="1"/>
</dbReference>
<sequence>KDFTFTVTLSDKRITGVYGDMRFKQGVASIVLKHGERKSAINLPLGTAYEVVEVESNQDGYITTSKGAKGKITTNASTVEFLNTKNSTPTEPEVKTGSLMISNTVAGNEEEK</sequence>
<reference evidence="2 3" key="1">
    <citation type="submission" date="2014-08" db="EMBL/GenBank/DDBJ databases">
        <title>Clostridium innocuum, an unnegligible vancomycin-resistant pathogen causing extra-intestinal infections.</title>
        <authorList>
            <person name="Feng Y."/>
            <person name="Chiu C.-H."/>
        </authorList>
    </citation>
    <scope>NUCLEOTIDE SEQUENCE [LARGE SCALE GENOMIC DNA]</scope>
    <source>
        <strain evidence="2 3">AN88</strain>
    </source>
</reference>
<dbReference type="InterPro" id="IPR055382">
    <property type="entry name" value="DUF7601"/>
</dbReference>
<dbReference type="Pfam" id="PF24547">
    <property type="entry name" value="DUF7601"/>
    <property type="match status" value="1"/>
</dbReference>
<dbReference type="AlphaFoldDB" id="A0A099I2B7"/>
<comment type="caution">
    <text evidence="2">The sequence shown here is derived from an EMBL/GenBank/DDBJ whole genome shotgun (WGS) entry which is preliminary data.</text>
</comment>
<evidence type="ECO:0000313" key="3">
    <source>
        <dbReference type="Proteomes" id="UP000030008"/>
    </source>
</evidence>
<organism evidence="2 3">
    <name type="scientific">Clostridium innocuum</name>
    <dbReference type="NCBI Taxonomy" id="1522"/>
    <lineage>
        <taxon>Bacteria</taxon>
        <taxon>Bacillati</taxon>
        <taxon>Bacillota</taxon>
        <taxon>Clostridia</taxon>
        <taxon>Eubacteriales</taxon>
        <taxon>Clostridiaceae</taxon>
        <taxon>Clostridium</taxon>
    </lineage>
</organism>
<feature type="non-terminal residue" evidence="2">
    <location>
        <position position="112"/>
    </location>
</feature>
<feature type="domain" description="DUF7601" evidence="1">
    <location>
        <begin position="1"/>
        <end position="85"/>
    </location>
</feature>
<evidence type="ECO:0000313" key="2">
    <source>
        <dbReference type="EMBL" id="KGJ51008.1"/>
    </source>
</evidence>
<gene>
    <name evidence="2" type="ORF">CIAN88_23185</name>
</gene>
<name>A0A099I2B7_CLOIN</name>
<protein>
    <recommendedName>
        <fullName evidence="1">DUF7601 domain-containing protein</fullName>
    </recommendedName>
</protein>
<accession>A0A099I2B7</accession>
<evidence type="ECO:0000259" key="1">
    <source>
        <dbReference type="Pfam" id="PF24547"/>
    </source>
</evidence>
<proteinExistence type="predicted"/>
<dbReference type="EMBL" id="JQIF01000209">
    <property type="protein sequence ID" value="KGJ51008.1"/>
    <property type="molecule type" value="Genomic_DNA"/>
</dbReference>
<dbReference type="Proteomes" id="UP000030008">
    <property type="component" value="Unassembled WGS sequence"/>
</dbReference>